<sequence length="497" mass="55968">MVSAKLINRMENEKDTHNEHSKLLPKQSTGSITRRNVIISDSEVEDHCFSTSVEIAILLFFFAKVLSDLLMTNFLEFVTCKNVYHYNNSVCTDPISPYIENLVQPIVANVTMVRTLTEAFFPSLFVLLVGPWSDKNGRKPFLLLSLFGLSLSYAFWGFLSVIPNIRPELFLLASIPVVLTGGPCTVFVLGYCYVCDVTTIDERVLRMAFLQFVYSIANLFGALSLPQLFKLLVHFQYTSIFFISSGLLMLAVIFVSSCLSETIIVQEDQGTKFFQLEHIEELFAVCFKERPFHGRIIVLLICVGLAITVFVNQGESSLVYLSLRKLFGWQLEDFSFYASCAMIFNCTGGLVGIYFFISVLEYPVMPTAVAVAFCRVIQAAINATASQGYYFYISSVIGSMIYMLGALSRLEISKVIPQQEVGKVMAFISFLEAICPIAAAPLYTIIYDLTFETHPNAMYWLSTVLCMIPVLFLIIVVTLQYLQKDYRYSGMDPLEVQ</sequence>
<keyword evidence="4 5" id="KW-0472">Membrane</keyword>
<feature type="transmembrane region" description="Helical" evidence="5">
    <location>
        <begin position="141"/>
        <end position="163"/>
    </location>
</feature>
<dbReference type="Pfam" id="PF07690">
    <property type="entry name" value="MFS_1"/>
    <property type="match status" value="1"/>
</dbReference>
<comment type="subcellular location">
    <subcellularLocation>
        <location evidence="1">Membrane</location>
        <topology evidence="1">Multi-pass membrane protein</topology>
    </subcellularLocation>
</comment>
<feature type="transmembrane region" description="Helical" evidence="5">
    <location>
        <begin position="235"/>
        <end position="255"/>
    </location>
</feature>
<proteinExistence type="predicted"/>
<keyword evidence="2 5" id="KW-0812">Transmembrane</keyword>
<feature type="transmembrane region" description="Helical" evidence="5">
    <location>
        <begin position="424"/>
        <end position="446"/>
    </location>
</feature>
<feature type="transmembrane region" description="Helical" evidence="5">
    <location>
        <begin position="334"/>
        <end position="357"/>
    </location>
</feature>
<evidence type="ECO:0000256" key="5">
    <source>
        <dbReference type="SAM" id="Phobius"/>
    </source>
</evidence>
<feature type="transmembrane region" description="Helical" evidence="5">
    <location>
        <begin position="169"/>
        <end position="195"/>
    </location>
</feature>
<accession>A0A1B6EAN3</accession>
<dbReference type="PANTHER" id="PTHR23507:SF39">
    <property type="entry name" value="GH23453P-RELATED"/>
    <property type="match status" value="1"/>
</dbReference>
<evidence type="ECO:0000256" key="3">
    <source>
        <dbReference type="ARBA" id="ARBA00022989"/>
    </source>
</evidence>
<name>A0A1B6EAN3_9HEMI</name>
<dbReference type="GO" id="GO:0016020">
    <property type="term" value="C:membrane"/>
    <property type="evidence" value="ECO:0007669"/>
    <property type="project" value="UniProtKB-SubCell"/>
</dbReference>
<evidence type="ECO:0000256" key="4">
    <source>
        <dbReference type="ARBA" id="ARBA00023136"/>
    </source>
</evidence>
<dbReference type="SUPFAM" id="SSF103473">
    <property type="entry name" value="MFS general substrate transporter"/>
    <property type="match status" value="1"/>
</dbReference>
<reference evidence="6" key="1">
    <citation type="submission" date="2015-12" db="EMBL/GenBank/DDBJ databases">
        <title>De novo transcriptome assembly of four potential Pierce s Disease insect vectors from Arizona vineyards.</title>
        <authorList>
            <person name="Tassone E.E."/>
        </authorList>
    </citation>
    <scope>NUCLEOTIDE SEQUENCE</scope>
</reference>
<dbReference type="InterPro" id="IPR036259">
    <property type="entry name" value="MFS_trans_sf"/>
</dbReference>
<gene>
    <name evidence="6" type="ORF">g.28376</name>
</gene>
<organism evidence="6">
    <name type="scientific">Clastoptera arizonana</name>
    <name type="common">Arizona spittle bug</name>
    <dbReference type="NCBI Taxonomy" id="38151"/>
    <lineage>
        <taxon>Eukaryota</taxon>
        <taxon>Metazoa</taxon>
        <taxon>Ecdysozoa</taxon>
        <taxon>Arthropoda</taxon>
        <taxon>Hexapoda</taxon>
        <taxon>Insecta</taxon>
        <taxon>Pterygota</taxon>
        <taxon>Neoptera</taxon>
        <taxon>Paraneoptera</taxon>
        <taxon>Hemiptera</taxon>
        <taxon>Auchenorrhyncha</taxon>
        <taxon>Cercopoidea</taxon>
        <taxon>Clastopteridae</taxon>
        <taxon>Clastoptera</taxon>
    </lineage>
</organism>
<evidence type="ECO:0008006" key="7">
    <source>
        <dbReference type="Google" id="ProtNLM"/>
    </source>
</evidence>
<protein>
    <recommendedName>
        <fullName evidence="7">Major facilitator superfamily (MFS) profile domain-containing protein</fullName>
    </recommendedName>
</protein>
<evidence type="ECO:0000256" key="1">
    <source>
        <dbReference type="ARBA" id="ARBA00004141"/>
    </source>
</evidence>
<keyword evidence="3 5" id="KW-1133">Transmembrane helix</keyword>
<feature type="transmembrane region" description="Helical" evidence="5">
    <location>
        <begin position="207"/>
        <end position="229"/>
    </location>
</feature>
<dbReference type="GO" id="GO:0022857">
    <property type="term" value="F:transmembrane transporter activity"/>
    <property type="evidence" value="ECO:0007669"/>
    <property type="project" value="InterPro"/>
</dbReference>
<dbReference type="Gene3D" id="1.20.1250.20">
    <property type="entry name" value="MFS general substrate transporter like domains"/>
    <property type="match status" value="1"/>
</dbReference>
<feature type="transmembrane region" description="Helical" evidence="5">
    <location>
        <begin position="458"/>
        <end position="482"/>
    </location>
</feature>
<evidence type="ECO:0000313" key="6">
    <source>
        <dbReference type="EMBL" id="JAS34989.1"/>
    </source>
</evidence>
<dbReference type="InterPro" id="IPR011701">
    <property type="entry name" value="MFS"/>
</dbReference>
<dbReference type="AlphaFoldDB" id="A0A1B6EAN3"/>
<feature type="transmembrane region" description="Helical" evidence="5">
    <location>
        <begin position="389"/>
        <end position="412"/>
    </location>
</feature>
<dbReference type="EMBL" id="GEDC01002309">
    <property type="protein sequence ID" value="JAS34989.1"/>
    <property type="molecule type" value="Transcribed_RNA"/>
</dbReference>
<feature type="transmembrane region" description="Helical" evidence="5">
    <location>
        <begin position="296"/>
        <end position="314"/>
    </location>
</feature>
<evidence type="ECO:0000256" key="2">
    <source>
        <dbReference type="ARBA" id="ARBA00022692"/>
    </source>
</evidence>
<dbReference type="PANTHER" id="PTHR23507">
    <property type="entry name" value="ZGC:174356"/>
    <property type="match status" value="1"/>
</dbReference>